<keyword evidence="3" id="KW-1185">Reference proteome</keyword>
<dbReference type="AlphaFoldDB" id="A0A518DY75"/>
<evidence type="ECO:0008006" key="4">
    <source>
        <dbReference type="Google" id="ProtNLM"/>
    </source>
</evidence>
<feature type="chain" id="PRO_5021735993" description="DUF5666 domain-containing protein" evidence="1">
    <location>
        <begin position="22"/>
        <end position="175"/>
    </location>
</feature>
<evidence type="ECO:0000313" key="2">
    <source>
        <dbReference type="EMBL" id="QDU96797.1"/>
    </source>
</evidence>
<proteinExistence type="predicted"/>
<feature type="signal peptide" evidence="1">
    <location>
        <begin position="1"/>
        <end position="21"/>
    </location>
</feature>
<dbReference type="EMBL" id="CP036433">
    <property type="protein sequence ID" value="QDU96797.1"/>
    <property type="molecule type" value="Genomic_DNA"/>
</dbReference>
<name>A0A518DY75_9BACT</name>
<gene>
    <name evidence="2" type="ORF">Pla8534_46180</name>
</gene>
<evidence type="ECO:0000313" key="3">
    <source>
        <dbReference type="Proteomes" id="UP000317648"/>
    </source>
</evidence>
<evidence type="ECO:0000256" key="1">
    <source>
        <dbReference type="SAM" id="SignalP"/>
    </source>
</evidence>
<sequence precursor="true">MFSRAPWRVLPLLILVVAAWGCTPEATEDPRVSAERKKFLLQQEPSGALTLTDAAQTVPIQPEVTLVGQITAGELDPFQENQASFVISEAPEGGHGGPDHADDCAFCRRRQAKAPKAAIRLVDVDGKVLPIDARKLLQVEKGDVVVVTGNAQYDATLNQLNIEATGVYVRERPKS</sequence>
<protein>
    <recommendedName>
        <fullName evidence="4">DUF5666 domain-containing protein</fullName>
    </recommendedName>
</protein>
<dbReference type="KEGG" id="lcre:Pla8534_46180"/>
<dbReference type="OrthoDB" id="287786at2"/>
<dbReference type="RefSeq" id="WP_145055426.1">
    <property type="nucleotide sequence ID" value="NZ_CP036433.1"/>
</dbReference>
<organism evidence="2 3">
    <name type="scientific">Lignipirellula cremea</name>
    <dbReference type="NCBI Taxonomy" id="2528010"/>
    <lineage>
        <taxon>Bacteria</taxon>
        <taxon>Pseudomonadati</taxon>
        <taxon>Planctomycetota</taxon>
        <taxon>Planctomycetia</taxon>
        <taxon>Pirellulales</taxon>
        <taxon>Pirellulaceae</taxon>
        <taxon>Lignipirellula</taxon>
    </lineage>
</organism>
<reference evidence="2 3" key="1">
    <citation type="submission" date="2019-02" db="EMBL/GenBank/DDBJ databases">
        <title>Deep-cultivation of Planctomycetes and their phenomic and genomic characterization uncovers novel biology.</title>
        <authorList>
            <person name="Wiegand S."/>
            <person name="Jogler M."/>
            <person name="Boedeker C."/>
            <person name="Pinto D."/>
            <person name="Vollmers J."/>
            <person name="Rivas-Marin E."/>
            <person name="Kohn T."/>
            <person name="Peeters S.H."/>
            <person name="Heuer A."/>
            <person name="Rast P."/>
            <person name="Oberbeckmann S."/>
            <person name="Bunk B."/>
            <person name="Jeske O."/>
            <person name="Meyerdierks A."/>
            <person name="Storesund J.E."/>
            <person name="Kallscheuer N."/>
            <person name="Luecker S."/>
            <person name="Lage O.M."/>
            <person name="Pohl T."/>
            <person name="Merkel B.J."/>
            <person name="Hornburger P."/>
            <person name="Mueller R.-W."/>
            <person name="Bruemmer F."/>
            <person name="Labrenz M."/>
            <person name="Spormann A.M."/>
            <person name="Op den Camp H."/>
            <person name="Overmann J."/>
            <person name="Amann R."/>
            <person name="Jetten M.S.M."/>
            <person name="Mascher T."/>
            <person name="Medema M.H."/>
            <person name="Devos D.P."/>
            <person name="Kaster A.-K."/>
            <person name="Ovreas L."/>
            <person name="Rohde M."/>
            <person name="Galperin M.Y."/>
            <person name="Jogler C."/>
        </authorList>
    </citation>
    <scope>NUCLEOTIDE SEQUENCE [LARGE SCALE GENOMIC DNA]</scope>
    <source>
        <strain evidence="2 3">Pla85_3_4</strain>
    </source>
</reference>
<dbReference type="Proteomes" id="UP000317648">
    <property type="component" value="Chromosome"/>
</dbReference>
<keyword evidence="1" id="KW-0732">Signal</keyword>
<accession>A0A518DY75</accession>